<evidence type="ECO:0000256" key="5">
    <source>
        <dbReference type="PROSITE-ProRule" id="PRU10137"/>
    </source>
</evidence>
<dbReference type="Gene3D" id="3.90.1750.20">
    <property type="entry name" value="Putative Large Serine Recombinase, Chain B, Domain 2"/>
    <property type="match status" value="1"/>
</dbReference>
<dbReference type="PROSITE" id="PS00397">
    <property type="entry name" value="RECOMBINASES_1"/>
    <property type="match status" value="1"/>
</dbReference>
<dbReference type="PANTHER" id="PTHR30461:SF23">
    <property type="entry name" value="DNA RECOMBINASE-RELATED"/>
    <property type="match status" value="1"/>
</dbReference>
<name>A0A318XIB7_9FIRM</name>
<dbReference type="GO" id="GO:0000150">
    <property type="term" value="F:DNA strand exchange activity"/>
    <property type="evidence" value="ECO:0007669"/>
    <property type="project" value="InterPro"/>
</dbReference>
<dbReference type="InterPro" id="IPR038109">
    <property type="entry name" value="DNA_bind_recomb_sf"/>
</dbReference>
<sequence length="259" mass="29708">MERACGYIRVSTEGQVKQGYSLEEQREEIIKYCLDNGLELVKIYDDKGISGARANEDELSIDRDGLMDMLAGLKNDNIKYVVVLSTSRLWRSDMVKVLIHRELKKHDVDIRAIDRPTYTIYSNNPNDILINGMFELLDTYERLEIALKLKRGRVQKAKDGGYSGGGVPYGYVSKRGSKVMEIDDRQAEAVRRVFELRSMCPWLTLRKISDVLNMEDYKGKNGGNFNVMLVKRILDKEDFYKGVYRYSGIQAEGRHGSIL</sequence>
<accession>A0A318XIB7</accession>
<dbReference type="PANTHER" id="PTHR30461">
    <property type="entry name" value="DNA-INVERTASE FROM LAMBDOID PROPHAGE"/>
    <property type="match status" value="1"/>
</dbReference>
<dbReference type="Gene3D" id="3.40.50.1390">
    <property type="entry name" value="Resolvase, N-terminal catalytic domain"/>
    <property type="match status" value="1"/>
</dbReference>
<evidence type="ECO:0000256" key="4">
    <source>
        <dbReference type="PIRSR" id="PIRSR606118-50"/>
    </source>
</evidence>
<dbReference type="InterPro" id="IPR006119">
    <property type="entry name" value="Resolv_N"/>
</dbReference>
<evidence type="ECO:0000313" key="9">
    <source>
        <dbReference type="Proteomes" id="UP000248132"/>
    </source>
</evidence>
<feature type="active site" description="O-(5'-phospho-DNA)-serine intermediate" evidence="4 5">
    <location>
        <position position="11"/>
    </location>
</feature>
<dbReference type="PROSITE" id="PS51736">
    <property type="entry name" value="RECOMBINASES_3"/>
    <property type="match status" value="1"/>
</dbReference>
<dbReference type="Proteomes" id="UP000248132">
    <property type="component" value="Unassembled WGS sequence"/>
</dbReference>
<keyword evidence="2" id="KW-0238">DNA-binding</keyword>
<reference evidence="8 9" key="1">
    <citation type="submission" date="2018-06" db="EMBL/GenBank/DDBJ databases">
        <title>Genomic Encyclopedia of Type Strains, Phase I: the one thousand microbial genomes (KMG-I) project.</title>
        <authorList>
            <person name="Kyrpides N."/>
        </authorList>
    </citation>
    <scope>NUCLEOTIDE SEQUENCE [LARGE SCALE GENOMIC DNA]</scope>
    <source>
        <strain evidence="8 9">DSM 19573</strain>
    </source>
</reference>
<evidence type="ECO:0000313" key="8">
    <source>
        <dbReference type="EMBL" id="PYG86774.1"/>
    </source>
</evidence>
<evidence type="ECO:0000256" key="3">
    <source>
        <dbReference type="ARBA" id="ARBA00023172"/>
    </source>
</evidence>
<dbReference type="InterPro" id="IPR050639">
    <property type="entry name" value="SSR_resolvase"/>
</dbReference>
<dbReference type="GO" id="GO:0003677">
    <property type="term" value="F:DNA binding"/>
    <property type="evidence" value="ECO:0007669"/>
    <property type="project" value="UniProtKB-KW"/>
</dbReference>
<dbReference type="Pfam" id="PF07508">
    <property type="entry name" value="Recombinase"/>
    <property type="match status" value="1"/>
</dbReference>
<dbReference type="AlphaFoldDB" id="A0A318XIB7"/>
<dbReference type="InterPro" id="IPR011109">
    <property type="entry name" value="DNA_bind_recombinase_dom"/>
</dbReference>
<dbReference type="SUPFAM" id="SSF53041">
    <property type="entry name" value="Resolvase-like"/>
    <property type="match status" value="1"/>
</dbReference>
<proteinExistence type="predicted"/>
<keyword evidence="3" id="KW-0233">DNA recombination</keyword>
<organism evidence="8 9">
    <name type="scientific">Ruminiclostridium sufflavum DSM 19573</name>
    <dbReference type="NCBI Taxonomy" id="1121337"/>
    <lineage>
        <taxon>Bacteria</taxon>
        <taxon>Bacillati</taxon>
        <taxon>Bacillota</taxon>
        <taxon>Clostridia</taxon>
        <taxon>Eubacteriales</taxon>
        <taxon>Oscillospiraceae</taxon>
        <taxon>Ruminiclostridium</taxon>
    </lineage>
</organism>
<dbReference type="GO" id="GO:0015074">
    <property type="term" value="P:DNA integration"/>
    <property type="evidence" value="ECO:0007669"/>
    <property type="project" value="UniProtKB-KW"/>
</dbReference>
<dbReference type="Pfam" id="PF00239">
    <property type="entry name" value="Resolvase"/>
    <property type="match status" value="1"/>
</dbReference>
<evidence type="ECO:0000259" key="6">
    <source>
        <dbReference type="PROSITE" id="PS51736"/>
    </source>
</evidence>
<dbReference type="InterPro" id="IPR036162">
    <property type="entry name" value="Resolvase-like_N_sf"/>
</dbReference>
<feature type="domain" description="Recombinase" evidence="7">
    <location>
        <begin position="168"/>
        <end position="259"/>
    </location>
</feature>
<dbReference type="InterPro" id="IPR006118">
    <property type="entry name" value="Recombinase_CS"/>
</dbReference>
<dbReference type="SMART" id="SM00857">
    <property type="entry name" value="Resolvase"/>
    <property type="match status" value="1"/>
</dbReference>
<dbReference type="OrthoDB" id="9781670at2"/>
<keyword evidence="9" id="KW-1185">Reference proteome</keyword>
<keyword evidence="1" id="KW-0229">DNA integration</keyword>
<comment type="caution">
    <text evidence="8">The sequence shown here is derived from an EMBL/GenBank/DDBJ whole genome shotgun (WGS) entry which is preliminary data.</text>
</comment>
<dbReference type="PROSITE" id="PS51737">
    <property type="entry name" value="RECOMBINASE_DNA_BIND"/>
    <property type="match status" value="1"/>
</dbReference>
<dbReference type="EMBL" id="QKMR01000017">
    <property type="protein sequence ID" value="PYG86774.1"/>
    <property type="molecule type" value="Genomic_DNA"/>
</dbReference>
<dbReference type="CDD" id="cd00338">
    <property type="entry name" value="Ser_Recombinase"/>
    <property type="match status" value="1"/>
</dbReference>
<gene>
    <name evidence="8" type="ORF">LY28_02800</name>
</gene>
<protein>
    <submittedName>
        <fullName evidence="8">DNA invertase Pin-like site-specific DNA recombinase</fullName>
    </submittedName>
</protein>
<evidence type="ECO:0000256" key="2">
    <source>
        <dbReference type="ARBA" id="ARBA00023125"/>
    </source>
</evidence>
<evidence type="ECO:0000259" key="7">
    <source>
        <dbReference type="PROSITE" id="PS51737"/>
    </source>
</evidence>
<feature type="domain" description="Resolvase/invertase-type recombinase catalytic" evidence="6">
    <location>
        <begin position="3"/>
        <end position="160"/>
    </location>
</feature>
<evidence type="ECO:0000256" key="1">
    <source>
        <dbReference type="ARBA" id="ARBA00022908"/>
    </source>
</evidence>
<dbReference type="RefSeq" id="WP_110462796.1">
    <property type="nucleotide sequence ID" value="NZ_QKMR01000017.1"/>
</dbReference>